<dbReference type="Pfam" id="PF01370">
    <property type="entry name" value="Epimerase"/>
    <property type="match status" value="1"/>
</dbReference>
<dbReference type="FunFam" id="3.40.50.720:FF:000101">
    <property type="entry name" value="GDP-L-fucose synthase"/>
    <property type="match status" value="1"/>
</dbReference>
<keyword evidence="6 9" id="KW-0413">Isomerase</keyword>
<dbReference type="UniPathway" id="UPA00128">
    <property type="reaction ID" value="UER00191"/>
</dbReference>
<organism evidence="11 12">
    <name type="scientific">Caldicellulosiruptor kronotskyensis (strain DSM 18902 / VKM B-2412 / 2002)</name>
    <dbReference type="NCBI Taxonomy" id="632348"/>
    <lineage>
        <taxon>Bacteria</taxon>
        <taxon>Bacillati</taxon>
        <taxon>Bacillota</taxon>
        <taxon>Bacillota incertae sedis</taxon>
        <taxon>Caldicellulosiruptorales</taxon>
        <taxon>Caldicellulosiruptoraceae</taxon>
        <taxon>Caldicellulosiruptor</taxon>
    </lineage>
</organism>
<reference evidence="11 12" key="2">
    <citation type="journal article" date="2011" name="J. Bacteriol.">
        <title>Complete genome sequences for the anaerobic, extremely thermophilic plant biomass-degrading bacteria Caldicellulosiruptor hydrothermalis, Caldicellulosiruptor kristjanssonii, Caldicellulosiruptor kronotskyensis, Caldicellulosiruptor owensenis, and Caldicellulosiruptor lactoaceticus.</title>
        <authorList>
            <person name="Blumer-Schuette S.E."/>
            <person name="Ozdemir I."/>
            <person name="Mistry D."/>
            <person name="Lucas S."/>
            <person name="Lapidus A."/>
            <person name="Cheng J.F."/>
            <person name="Goodwin L.A."/>
            <person name="Pitluck S."/>
            <person name="Land M.L."/>
            <person name="Hauser L.J."/>
            <person name="Woyke T."/>
            <person name="Mikhailova N."/>
            <person name="Pati A."/>
            <person name="Kyrpides N.C."/>
            <person name="Ivanova N."/>
            <person name="Detter J.C."/>
            <person name="Walston-Davenport K."/>
            <person name="Han S."/>
            <person name="Adams M.W."/>
            <person name="Kelly R.M."/>
        </authorList>
    </citation>
    <scope>NUCLEOTIDE SEQUENCE [LARGE SCALE GENOMIC DNA]</scope>
    <source>
        <strain evidence="12">DSM 18902 / VKM B-2412 / 2002</strain>
    </source>
</reference>
<evidence type="ECO:0000256" key="1">
    <source>
        <dbReference type="ARBA" id="ARBA00004883"/>
    </source>
</evidence>
<feature type="active site" description="Proton donor/acceptor" evidence="9">
    <location>
        <position position="137"/>
    </location>
</feature>
<evidence type="ECO:0000256" key="2">
    <source>
        <dbReference type="ARBA" id="ARBA00005959"/>
    </source>
</evidence>
<proteinExistence type="inferred from homology"/>
<feature type="binding site" evidence="9">
    <location>
        <position position="141"/>
    </location>
    <ligand>
        <name>NADP(+)</name>
        <dbReference type="ChEBI" id="CHEBI:58349"/>
    </ligand>
</feature>
<dbReference type="PANTHER" id="PTHR43238:SF1">
    <property type="entry name" value="GDP-L-FUCOSE SYNTHASE"/>
    <property type="match status" value="1"/>
</dbReference>
<evidence type="ECO:0000256" key="3">
    <source>
        <dbReference type="ARBA" id="ARBA00012371"/>
    </source>
</evidence>
<keyword evidence="4 9" id="KW-0521">NADP</keyword>
<dbReference type="GO" id="GO:0042351">
    <property type="term" value="P:'de novo' GDP-L-fucose biosynthetic process"/>
    <property type="evidence" value="ECO:0007669"/>
    <property type="project" value="UniProtKB-UniRule"/>
</dbReference>
<evidence type="ECO:0000313" key="11">
    <source>
        <dbReference type="EMBL" id="ADQ45266.1"/>
    </source>
</evidence>
<comment type="function">
    <text evidence="9">Catalyzes the two-step NADP-dependent conversion of GDP-4-dehydro-6-deoxy-D-mannose to GDP-fucose, involving an epimerase and a reductase reaction.</text>
</comment>
<dbReference type="PANTHER" id="PTHR43238">
    <property type="entry name" value="GDP-L-FUCOSE SYNTHASE"/>
    <property type="match status" value="1"/>
</dbReference>
<dbReference type="SUPFAM" id="SSF51735">
    <property type="entry name" value="NAD(P)-binding Rossmann-fold domains"/>
    <property type="match status" value="1"/>
</dbReference>
<feature type="site" description="Important for catalytic activity" evidence="9">
    <location>
        <position position="110"/>
    </location>
</feature>
<evidence type="ECO:0000256" key="7">
    <source>
        <dbReference type="ARBA" id="ARBA00023268"/>
    </source>
</evidence>
<dbReference type="KEGG" id="ckn:Calkro_0363"/>
<keyword evidence="12" id="KW-1185">Reference proteome</keyword>
<dbReference type="AlphaFoldDB" id="E4SDX9"/>
<evidence type="ECO:0000256" key="8">
    <source>
        <dbReference type="ARBA" id="ARBA00051935"/>
    </source>
</evidence>
<evidence type="ECO:0000259" key="10">
    <source>
        <dbReference type="Pfam" id="PF01370"/>
    </source>
</evidence>
<feature type="binding site" evidence="9">
    <location>
        <position position="270"/>
    </location>
    <ligand>
        <name>substrate</name>
    </ligand>
</feature>
<gene>
    <name evidence="9" type="primary">fcl</name>
    <name evidence="11" type="ordered locus">Calkro_0363</name>
</gene>
<dbReference type="GO" id="GO:0016853">
    <property type="term" value="F:isomerase activity"/>
    <property type="evidence" value="ECO:0007669"/>
    <property type="project" value="UniProtKB-KW"/>
</dbReference>
<dbReference type="HOGENOM" id="CLU_007383_18_0_9"/>
<dbReference type="GO" id="GO:0050577">
    <property type="term" value="F:GDP-L-fucose synthase activity"/>
    <property type="evidence" value="ECO:0007669"/>
    <property type="project" value="UniProtKB-UniRule"/>
</dbReference>
<dbReference type="Gene3D" id="3.90.25.10">
    <property type="entry name" value="UDP-galactose 4-epimerase, domain 1"/>
    <property type="match status" value="1"/>
</dbReference>
<evidence type="ECO:0000256" key="6">
    <source>
        <dbReference type="ARBA" id="ARBA00023235"/>
    </source>
</evidence>
<feature type="binding site" evidence="9">
    <location>
        <position position="180"/>
    </location>
    <ligand>
        <name>NADP(+)</name>
        <dbReference type="ChEBI" id="CHEBI:58349"/>
    </ligand>
</feature>
<feature type="binding site" evidence="9">
    <location>
        <begin position="164"/>
        <end position="167"/>
    </location>
    <ligand>
        <name>NADP(+)</name>
        <dbReference type="ChEBI" id="CHEBI:58349"/>
    </ligand>
</feature>
<feature type="binding site" evidence="9">
    <location>
        <begin position="11"/>
        <end position="17"/>
    </location>
    <ligand>
        <name>NADP(+)</name>
        <dbReference type="ChEBI" id="CHEBI:58349"/>
    </ligand>
</feature>
<comment type="pathway">
    <text evidence="1 9">Nucleotide-sugar biosynthesis; GDP-L-fucose biosynthesis via de novo pathway; GDP-L-fucose from GDP-alpha-D-mannose: step 2/2.</text>
</comment>
<sequence>MEKSSKIFVAGHRGLVGSAIVRRLQKEGYTNLVLKGREEVDLTRQEEVERFFEKERPEYVFLAAAKVGGIHANRTYPAEFIYQNLMIECNVIHSAYKYGVKKLLFLGSSCIYPRECPQPMKEEYLLSGYLEPTNEAYAVAKIAGLKLCQYYKRQYGANFISCMPTNLYGPNDNFDLHTSHVIPALIRKFHEAKINNKPYVEVWGTGKSLREFLHVDDLADACLFLMKNYDDEIWINVGSGEEVSIAELANMIKEIAGYKGEILFNPDMPDGTPRKLLDISRLKSLGWERKISLYDGLMSTYEWYVENYR</sequence>
<feature type="binding site" evidence="9">
    <location>
        <position position="203"/>
    </location>
    <ligand>
        <name>substrate</name>
    </ligand>
</feature>
<keyword evidence="5 9" id="KW-0560">Oxidoreductase</keyword>
<evidence type="ECO:0000256" key="9">
    <source>
        <dbReference type="HAMAP-Rule" id="MF_00956"/>
    </source>
</evidence>
<reference key="1">
    <citation type="submission" date="2010-11" db="EMBL/GenBank/DDBJ databases">
        <title>Complete sequence of Caldicellulosiruptor kronotskyensis 2002.</title>
        <authorList>
            <consortium name="US DOE Joint Genome Institute"/>
            <person name="Lucas S."/>
            <person name="Copeland A."/>
            <person name="Lapidus A."/>
            <person name="Cheng J.-F."/>
            <person name="Bruce D."/>
            <person name="Goodwin L."/>
            <person name="Pitluck S."/>
            <person name="Davenport K."/>
            <person name="Detter J.C."/>
            <person name="Han C."/>
            <person name="Tapia R."/>
            <person name="Land M."/>
            <person name="Hauser L."/>
            <person name="Jeffries C."/>
            <person name="Kyrpides N."/>
            <person name="Ivanova N."/>
            <person name="Mikhailova N."/>
            <person name="Blumer-Schuette S.E."/>
            <person name="Kelly R.M."/>
            <person name="Woyke T."/>
        </authorList>
    </citation>
    <scope>NUCLEOTIDE SEQUENCE</scope>
    <source>
        <strain>2002</strain>
    </source>
</reference>
<feature type="binding site" evidence="9">
    <location>
        <begin position="106"/>
        <end position="109"/>
    </location>
    <ligand>
        <name>NADP(+)</name>
        <dbReference type="ChEBI" id="CHEBI:58349"/>
    </ligand>
</feature>
<feature type="binding site" evidence="9">
    <location>
        <position position="188"/>
    </location>
    <ligand>
        <name>substrate</name>
    </ligand>
</feature>
<feature type="site" description="Important for catalytic activity" evidence="9">
    <location>
        <position position="108"/>
    </location>
</feature>
<dbReference type="RefSeq" id="WP_013429423.1">
    <property type="nucleotide sequence ID" value="NC_014720.1"/>
</dbReference>
<keyword evidence="7 9" id="KW-0511">Multifunctional enzyme</keyword>
<comment type="similarity">
    <text evidence="2 9">Belongs to the NAD(P)-dependent epimerase/dehydratase family. Fucose synthase subfamily.</text>
</comment>
<dbReference type="GO" id="GO:0070401">
    <property type="term" value="F:NADP+ binding"/>
    <property type="evidence" value="ECO:0007669"/>
    <property type="project" value="UniProtKB-UniRule"/>
</dbReference>
<evidence type="ECO:0000256" key="4">
    <source>
        <dbReference type="ARBA" id="ARBA00022857"/>
    </source>
</evidence>
<evidence type="ECO:0000313" key="12">
    <source>
        <dbReference type="Proteomes" id="UP000006835"/>
    </source>
</evidence>
<dbReference type="InterPro" id="IPR001509">
    <property type="entry name" value="Epimerase_deHydtase"/>
</dbReference>
<dbReference type="InterPro" id="IPR036291">
    <property type="entry name" value="NAD(P)-bd_dom_sf"/>
</dbReference>
<evidence type="ECO:0000256" key="5">
    <source>
        <dbReference type="ARBA" id="ARBA00023002"/>
    </source>
</evidence>
<dbReference type="PATRIC" id="fig|632348.3.peg.392"/>
<protein>
    <recommendedName>
        <fullName evidence="3 9">GDP-L-fucose synthase</fullName>
        <ecNumber evidence="3 9">1.1.1.271</ecNumber>
    </recommendedName>
    <alternativeName>
        <fullName evidence="9">GDP-4-keto-6-deoxy-D-mannose-3,5-epimerase-4-reductase</fullName>
    </alternativeName>
</protein>
<feature type="domain" description="NAD-dependent epimerase/dehydratase" evidence="10">
    <location>
        <begin position="7"/>
        <end position="237"/>
    </location>
</feature>
<accession>E4SDX9</accession>
<dbReference type="Gene3D" id="3.40.50.720">
    <property type="entry name" value="NAD(P)-binding Rossmann-like Domain"/>
    <property type="match status" value="1"/>
</dbReference>
<dbReference type="Proteomes" id="UP000006835">
    <property type="component" value="Chromosome"/>
</dbReference>
<dbReference type="OrthoDB" id="9811425at2"/>
<feature type="binding site" evidence="9">
    <location>
        <position position="210"/>
    </location>
    <ligand>
        <name>substrate</name>
    </ligand>
</feature>
<comment type="catalytic activity">
    <reaction evidence="8 9">
        <text>GDP-beta-L-fucose + NADP(+) = GDP-4-dehydro-alpha-D-rhamnose + NADPH + H(+)</text>
        <dbReference type="Rhea" id="RHEA:18885"/>
        <dbReference type="ChEBI" id="CHEBI:15378"/>
        <dbReference type="ChEBI" id="CHEBI:57273"/>
        <dbReference type="ChEBI" id="CHEBI:57783"/>
        <dbReference type="ChEBI" id="CHEBI:57964"/>
        <dbReference type="ChEBI" id="CHEBI:58349"/>
        <dbReference type="EC" id="1.1.1.271"/>
    </reaction>
</comment>
<dbReference type="HAMAP" id="MF_00956">
    <property type="entry name" value="GDP_fucose_synth"/>
    <property type="match status" value="1"/>
</dbReference>
<dbReference type="EC" id="1.1.1.271" evidence="3 9"/>
<dbReference type="CDD" id="cd05239">
    <property type="entry name" value="GDP_FS_SDR_e"/>
    <property type="match status" value="1"/>
</dbReference>
<dbReference type="InterPro" id="IPR028614">
    <property type="entry name" value="GDP_fucose/colitose_synth"/>
</dbReference>
<name>E4SDX9_CALK2</name>
<dbReference type="EMBL" id="CP002330">
    <property type="protein sequence ID" value="ADQ45266.1"/>
    <property type="molecule type" value="Genomic_DNA"/>
</dbReference>